<protein>
    <submittedName>
        <fullName evidence="1">Mitochondrial protein</fullName>
    </submittedName>
</protein>
<name>A0AAW2XNY3_9LAMI</name>
<reference evidence="1" key="1">
    <citation type="submission" date="2020-06" db="EMBL/GenBank/DDBJ databases">
        <authorList>
            <person name="Li T."/>
            <person name="Hu X."/>
            <person name="Zhang T."/>
            <person name="Song X."/>
            <person name="Zhang H."/>
            <person name="Dai N."/>
            <person name="Sheng W."/>
            <person name="Hou X."/>
            <person name="Wei L."/>
        </authorList>
    </citation>
    <scope>NUCLEOTIDE SEQUENCE</scope>
    <source>
        <strain evidence="1">KEN1</strain>
        <tissue evidence="1">Leaf</tissue>
    </source>
</reference>
<reference evidence="1" key="2">
    <citation type="journal article" date="2024" name="Plant">
        <title>Genomic evolution and insights into agronomic trait innovations of Sesamum species.</title>
        <authorList>
            <person name="Miao H."/>
            <person name="Wang L."/>
            <person name="Qu L."/>
            <person name="Liu H."/>
            <person name="Sun Y."/>
            <person name="Le M."/>
            <person name="Wang Q."/>
            <person name="Wei S."/>
            <person name="Zheng Y."/>
            <person name="Lin W."/>
            <person name="Duan Y."/>
            <person name="Cao H."/>
            <person name="Xiong S."/>
            <person name="Wang X."/>
            <person name="Wei L."/>
            <person name="Li C."/>
            <person name="Ma Q."/>
            <person name="Ju M."/>
            <person name="Zhao R."/>
            <person name="Li G."/>
            <person name="Mu C."/>
            <person name="Tian Q."/>
            <person name="Mei H."/>
            <person name="Zhang T."/>
            <person name="Gao T."/>
            <person name="Zhang H."/>
        </authorList>
    </citation>
    <scope>NUCLEOTIDE SEQUENCE</scope>
    <source>
        <strain evidence="1">KEN1</strain>
    </source>
</reference>
<evidence type="ECO:0000313" key="1">
    <source>
        <dbReference type="EMBL" id="KAL0453911.1"/>
    </source>
</evidence>
<comment type="caution">
    <text evidence="1">The sequence shown here is derived from an EMBL/GenBank/DDBJ whole genome shotgun (WGS) entry which is preliminary data.</text>
</comment>
<organism evidence="1">
    <name type="scientific">Sesamum latifolium</name>
    <dbReference type="NCBI Taxonomy" id="2727402"/>
    <lineage>
        <taxon>Eukaryota</taxon>
        <taxon>Viridiplantae</taxon>
        <taxon>Streptophyta</taxon>
        <taxon>Embryophyta</taxon>
        <taxon>Tracheophyta</taxon>
        <taxon>Spermatophyta</taxon>
        <taxon>Magnoliopsida</taxon>
        <taxon>eudicotyledons</taxon>
        <taxon>Gunneridae</taxon>
        <taxon>Pentapetalae</taxon>
        <taxon>asterids</taxon>
        <taxon>lamiids</taxon>
        <taxon>Lamiales</taxon>
        <taxon>Pedaliaceae</taxon>
        <taxon>Sesamum</taxon>
    </lineage>
</organism>
<sequence length="321" mass="36261">MGFRQLHLFNLAMLAKQWWRLWRSPKTLLSRVLRARYFPSGDIFQASLRSRPSFTWRSLMAAHYLFCAGCRWRVGSGARIRAWIDPWLPRPCSFRPITPPPTGLASVCVSDLIDPVSRDWRVELVNQLFLPCDITVILAIPLSRVGDPNLLVWHYSKDGSLSVRSAYHLAVSLEDNPCSSSHVEKESSWRIPGLQAVCPFCQAEVQDGTHILVHCPFARQVWGLVQLGVDLSRGAAMGFWAGCKQSLLSWMLKRLAASSAFADQFGGFGTDEPWKVRMWNLYKSPLLPLSTLPLSSIKQQPPRRLGVLVRLHLGAPPVRCY</sequence>
<dbReference type="AlphaFoldDB" id="A0AAW2XNY3"/>
<dbReference type="EMBL" id="JACGWN010000004">
    <property type="protein sequence ID" value="KAL0453911.1"/>
    <property type="molecule type" value="Genomic_DNA"/>
</dbReference>
<gene>
    <name evidence="1" type="ORF">Slati_1369200</name>
</gene>
<accession>A0AAW2XNY3</accession>
<proteinExistence type="predicted"/>